<gene>
    <name evidence="1" type="ORF">EE52_0206095</name>
</gene>
<protein>
    <recommendedName>
        <fullName evidence="2">HK97 gp10 family phage protein</fullName>
    </recommendedName>
</protein>
<dbReference type="EMBL" id="JMZZ02000097">
    <property type="protein sequence ID" value="KFX75577.1"/>
    <property type="molecule type" value="Genomic_DNA"/>
</dbReference>
<evidence type="ECO:0000313" key="1">
    <source>
        <dbReference type="EMBL" id="KFX75577.1"/>
    </source>
</evidence>
<dbReference type="PATRIC" id="fig|817.53.peg.1263"/>
<evidence type="ECO:0008006" key="2">
    <source>
        <dbReference type="Google" id="ProtNLM"/>
    </source>
</evidence>
<dbReference type="RefSeq" id="WP_044299963.1">
    <property type="nucleotide sequence ID" value="NZ_CP036542.1"/>
</dbReference>
<sequence length="132" mass="14205">MNIEAKLTGLDELKGLIQSNVKEAIVEAGEEAVEVQKRESDYMNHTFNLRNAPGYAVTIDGKEVARNVPADGEHGEAEAKTNKTLDKVDKSGTGLIIADGMPYASFVSSKGYDVLDSGLLHADKILNKKTGK</sequence>
<name>A0A0I9SBS0_BACFG</name>
<accession>A0A0I9SBS0</accession>
<reference evidence="1" key="1">
    <citation type="book" date="2014" name="THE 24TH EUROPEAN CONGRESS OF CLINICAL MICROBIOLOGY AND INFECTIOUS DISEASES" publisher="ECCMID 2014" city="Barcelona, Spain">
        <title>Identification of resistance genes in three multidrug-resistant Bacteroides fragilis isolates by whole genome sequencing.</title>
        <editorList>
            <person name="Unknown"/>
            <person name="A."/>
        </editorList>
        <authorList>
            <person name="Sydenham T.V."/>
            <person name="Hasman H."/>
            <person name="Wang M."/>
            <person name="Soki J."/>
            <person name="Nagy E."/>
            <person name="Justesen U.S."/>
        </authorList>
    </citation>
    <scope>NUCLEOTIDE SEQUENCE</scope>
    <source>
        <strain evidence="1">DCMOUH0018B</strain>
    </source>
</reference>
<reference evidence="1" key="2">
    <citation type="submission" date="2014-07" db="EMBL/GenBank/DDBJ databases">
        <title>Genetics and epidemiology of antimicrobial resistance in B. fragilis group.</title>
        <authorList>
            <person name="Sydenham T.V."/>
            <person name="Hasman H."/>
            <person name="Kemp M."/>
            <person name="Justesen U.S."/>
        </authorList>
    </citation>
    <scope>NUCLEOTIDE SEQUENCE [LARGE SCALE GENOMIC DNA]</scope>
    <source>
        <strain evidence="1">DCMOUH0018B</strain>
    </source>
</reference>
<proteinExistence type="predicted"/>
<dbReference type="AlphaFoldDB" id="A0A0I9SBS0"/>
<organism evidence="1">
    <name type="scientific">Bacteroides fragilis</name>
    <dbReference type="NCBI Taxonomy" id="817"/>
    <lineage>
        <taxon>Bacteria</taxon>
        <taxon>Pseudomonadati</taxon>
        <taxon>Bacteroidota</taxon>
        <taxon>Bacteroidia</taxon>
        <taxon>Bacteroidales</taxon>
        <taxon>Bacteroidaceae</taxon>
        <taxon>Bacteroides</taxon>
    </lineage>
</organism>
<comment type="caution">
    <text evidence="1">The sequence shown here is derived from an EMBL/GenBank/DDBJ whole genome shotgun (WGS) entry which is preliminary data.</text>
</comment>